<sequence>MNDNYFIRRAISDDDSKQLHKLFSEVFHPQDVGTLAETMFHHLPRMEKKYWFIAEDRNTSAIVSAFALIPWTWEMEGIRLKVAEMGIVGTRKEYQEQGLMRILNKEFDKTLAAEKFDLAVIQGIPGFYHNFGYHYAVAMENHINMPLHIIPDEQDKDGYTFRIAGLKDIPYLMEEDESYRKFFSVSAFRDEANWKYLFGQSLKTEYGSEFWIMENKDKCEKFCFRIPQEGFGKGLIISEISAYITYDALIRLFTFCKHKAAERNKPYIRLNLHNESMAGKTAISMGAEKGNPYAWQIKFADRINFLRKIAPILEKRMKESLFKNFSGTVRLDFFKTKADMIWNEGILESVKPGEEEACDNTFCISEDLFPALCLGHRTWQELQHTRPDIFPASQYLRPNLTASDKSGLLTDTLFPSGNSWIYEQY</sequence>
<name>A0A975BUH5_9BACT</name>
<proteinExistence type="predicted"/>
<dbReference type="Proteomes" id="UP000663722">
    <property type="component" value="Chromosome"/>
</dbReference>
<reference evidence="2" key="1">
    <citation type="journal article" date="2021" name="Microb. Physiol.">
        <title>Proteogenomic Insights into the Physiology of Marine, Sulfate-Reducing, Filamentous Desulfonema limicola and Desulfonema magnum.</title>
        <authorList>
            <person name="Schnaars V."/>
            <person name="Wohlbrand L."/>
            <person name="Scheve S."/>
            <person name="Hinrichs C."/>
            <person name="Reinhardt R."/>
            <person name="Rabus R."/>
        </authorList>
    </citation>
    <scope>NUCLEOTIDE SEQUENCE</scope>
    <source>
        <strain evidence="2">4be13</strain>
    </source>
</reference>
<evidence type="ECO:0000313" key="2">
    <source>
        <dbReference type="EMBL" id="QTA91727.1"/>
    </source>
</evidence>
<dbReference type="InterPro" id="IPR016181">
    <property type="entry name" value="Acyl_CoA_acyltransferase"/>
</dbReference>
<feature type="domain" description="N-acetyltransferase" evidence="1">
    <location>
        <begin position="5"/>
        <end position="150"/>
    </location>
</feature>
<dbReference type="InterPro" id="IPR000182">
    <property type="entry name" value="GNAT_dom"/>
</dbReference>
<dbReference type="PROSITE" id="PS51186">
    <property type="entry name" value="GNAT"/>
    <property type="match status" value="1"/>
</dbReference>
<dbReference type="AlphaFoldDB" id="A0A975BUH5"/>
<dbReference type="EMBL" id="CP061800">
    <property type="protein sequence ID" value="QTA91727.1"/>
    <property type="molecule type" value="Genomic_DNA"/>
</dbReference>
<dbReference type="RefSeq" id="WP_207679382.1">
    <property type="nucleotide sequence ID" value="NZ_CP061800.1"/>
</dbReference>
<dbReference type="Pfam" id="PF13527">
    <property type="entry name" value="Acetyltransf_9"/>
    <property type="match status" value="1"/>
</dbReference>
<dbReference type="GO" id="GO:0016747">
    <property type="term" value="F:acyltransferase activity, transferring groups other than amino-acyl groups"/>
    <property type="evidence" value="ECO:0007669"/>
    <property type="project" value="InterPro"/>
</dbReference>
<accession>A0A975BUH5</accession>
<organism evidence="2 3">
    <name type="scientific">Desulfonema magnum</name>
    <dbReference type="NCBI Taxonomy" id="45655"/>
    <lineage>
        <taxon>Bacteria</taxon>
        <taxon>Pseudomonadati</taxon>
        <taxon>Thermodesulfobacteriota</taxon>
        <taxon>Desulfobacteria</taxon>
        <taxon>Desulfobacterales</taxon>
        <taxon>Desulfococcaceae</taxon>
        <taxon>Desulfonema</taxon>
    </lineage>
</organism>
<gene>
    <name evidence="2" type="ORF">dnm_078010</name>
</gene>
<dbReference type="KEGG" id="dmm:dnm_078010"/>
<dbReference type="Gene3D" id="3.40.630.30">
    <property type="match status" value="1"/>
</dbReference>
<dbReference type="SUPFAM" id="SSF55729">
    <property type="entry name" value="Acyl-CoA N-acyltransferases (Nat)"/>
    <property type="match status" value="1"/>
</dbReference>
<keyword evidence="3" id="KW-1185">Reference proteome</keyword>
<protein>
    <submittedName>
        <fullName evidence="2">GNAT domain-containing protein</fullName>
    </submittedName>
</protein>
<evidence type="ECO:0000313" key="3">
    <source>
        <dbReference type="Proteomes" id="UP000663722"/>
    </source>
</evidence>
<evidence type="ECO:0000259" key="1">
    <source>
        <dbReference type="PROSITE" id="PS51186"/>
    </source>
</evidence>